<evidence type="ECO:0000259" key="4">
    <source>
        <dbReference type="Pfam" id="PF18052"/>
    </source>
</evidence>
<dbReference type="GO" id="GO:0006952">
    <property type="term" value="P:defense response"/>
    <property type="evidence" value="ECO:0007669"/>
    <property type="project" value="UniProtKB-KW"/>
</dbReference>
<proteinExistence type="predicted"/>
<dbReference type="Proteomes" id="UP001157006">
    <property type="component" value="Chromosome 1L"/>
</dbReference>
<dbReference type="Gene3D" id="1.20.5.4130">
    <property type="match status" value="1"/>
</dbReference>
<protein>
    <recommendedName>
        <fullName evidence="4">Disease resistance N-terminal domain-containing protein</fullName>
    </recommendedName>
</protein>
<keyword evidence="6" id="KW-1185">Reference proteome</keyword>
<keyword evidence="1" id="KW-0677">Repeat</keyword>
<keyword evidence="3" id="KW-0611">Plant defense</keyword>
<keyword evidence="2" id="KW-0547">Nucleotide-binding</keyword>
<dbReference type="InterPro" id="IPR041118">
    <property type="entry name" value="Rx_N"/>
</dbReference>
<feature type="domain" description="Disease resistance N-terminal" evidence="4">
    <location>
        <begin position="54"/>
        <end position="93"/>
    </location>
</feature>
<dbReference type="Pfam" id="PF18052">
    <property type="entry name" value="Rx_N"/>
    <property type="match status" value="1"/>
</dbReference>
<accession>A0AAV0YYL4</accession>
<sequence>MVGNMASLLKNKEMLCSFSASQEPVLLQPFSASQYNLITQSSYPSTLWRPRLLKQIHDSAVNNWLDDLKDALYLADDILDHISTKAAISKKNKELLGLNTFSNCNIFSVFNILQLTTHPGDLHQPL</sequence>
<dbReference type="GO" id="GO:0000166">
    <property type="term" value="F:nucleotide binding"/>
    <property type="evidence" value="ECO:0007669"/>
    <property type="project" value="UniProtKB-KW"/>
</dbReference>
<evidence type="ECO:0000256" key="1">
    <source>
        <dbReference type="ARBA" id="ARBA00022737"/>
    </source>
</evidence>
<evidence type="ECO:0000256" key="3">
    <source>
        <dbReference type="ARBA" id="ARBA00022821"/>
    </source>
</evidence>
<evidence type="ECO:0000256" key="2">
    <source>
        <dbReference type="ARBA" id="ARBA00022741"/>
    </source>
</evidence>
<name>A0AAV0YYL4_VICFA</name>
<dbReference type="AlphaFoldDB" id="A0AAV0YYL4"/>
<evidence type="ECO:0000313" key="5">
    <source>
        <dbReference type="EMBL" id="CAI8591089.1"/>
    </source>
</evidence>
<evidence type="ECO:0000313" key="6">
    <source>
        <dbReference type="Proteomes" id="UP001157006"/>
    </source>
</evidence>
<reference evidence="5 6" key="1">
    <citation type="submission" date="2023-01" db="EMBL/GenBank/DDBJ databases">
        <authorList>
            <person name="Kreplak J."/>
        </authorList>
    </citation>
    <scope>NUCLEOTIDE SEQUENCE [LARGE SCALE GENOMIC DNA]</scope>
</reference>
<organism evidence="5 6">
    <name type="scientific">Vicia faba</name>
    <name type="common">Broad bean</name>
    <name type="synonym">Faba vulgaris</name>
    <dbReference type="NCBI Taxonomy" id="3906"/>
    <lineage>
        <taxon>Eukaryota</taxon>
        <taxon>Viridiplantae</taxon>
        <taxon>Streptophyta</taxon>
        <taxon>Embryophyta</taxon>
        <taxon>Tracheophyta</taxon>
        <taxon>Spermatophyta</taxon>
        <taxon>Magnoliopsida</taxon>
        <taxon>eudicotyledons</taxon>
        <taxon>Gunneridae</taxon>
        <taxon>Pentapetalae</taxon>
        <taxon>rosids</taxon>
        <taxon>fabids</taxon>
        <taxon>Fabales</taxon>
        <taxon>Fabaceae</taxon>
        <taxon>Papilionoideae</taxon>
        <taxon>50 kb inversion clade</taxon>
        <taxon>NPAAA clade</taxon>
        <taxon>Hologalegina</taxon>
        <taxon>IRL clade</taxon>
        <taxon>Fabeae</taxon>
        <taxon>Vicia</taxon>
    </lineage>
</organism>
<dbReference type="EMBL" id="OX451736">
    <property type="protein sequence ID" value="CAI8591089.1"/>
    <property type="molecule type" value="Genomic_DNA"/>
</dbReference>
<gene>
    <name evidence="5" type="ORF">VFH_I471720</name>
</gene>